<reference evidence="1 2" key="1">
    <citation type="journal article" date="2019" name="Commun. Biol.">
        <title>The bagworm genome reveals a unique fibroin gene that provides high tensile strength.</title>
        <authorList>
            <person name="Kono N."/>
            <person name="Nakamura H."/>
            <person name="Ohtoshi R."/>
            <person name="Tomita M."/>
            <person name="Numata K."/>
            <person name="Arakawa K."/>
        </authorList>
    </citation>
    <scope>NUCLEOTIDE SEQUENCE [LARGE SCALE GENOMIC DNA]</scope>
</reference>
<organism evidence="1 2">
    <name type="scientific">Eumeta variegata</name>
    <name type="common">Bagworm moth</name>
    <name type="synonym">Eumeta japonica</name>
    <dbReference type="NCBI Taxonomy" id="151549"/>
    <lineage>
        <taxon>Eukaryota</taxon>
        <taxon>Metazoa</taxon>
        <taxon>Ecdysozoa</taxon>
        <taxon>Arthropoda</taxon>
        <taxon>Hexapoda</taxon>
        <taxon>Insecta</taxon>
        <taxon>Pterygota</taxon>
        <taxon>Neoptera</taxon>
        <taxon>Endopterygota</taxon>
        <taxon>Lepidoptera</taxon>
        <taxon>Glossata</taxon>
        <taxon>Ditrysia</taxon>
        <taxon>Tineoidea</taxon>
        <taxon>Psychidae</taxon>
        <taxon>Oiketicinae</taxon>
        <taxon>Eumeta</taxon>
    </lineage>
</organism>
<evidence type="ECO:0000313" key="1">
    <source>
        <dbReference type="EMBL" id="GBP30888.1"/>
    </source>
</evidence>
<keyword evidence="2" id="KW-1185">Reference proteome</keyword>
<accession>A0A4C1UWS3</accession>
<gene>
    <name evidence="1" type="ORF">EVAR_91629_1</name>
</gene>
<dbReference type="AlphaFoldDB" id="A0A4C1UWS3"/>
<proteinExistence type="predicted"/>
<name>A0A4C1UWS3_EUMVA</name>
<dbReference type="Proteomes" id="UP000299102">
    <property type="component" value="Unassembled WGS sequence"/>
</dbReference>
<comment type="caution">
    <text evidence="1">The sequence shown here is derived from an EMBL/GenBank/DDBJ whole genome shotgun (WGS) entry which is preliminary data.</text>
</comment>
<sequence length="148" mass="16314">MRTEYRTKAGPEINLILRQNKTYLSTVCSEVLTGLKLKRVRVRAGIGLDPDRGRIDQRVLTLASCLAEHVKPSAADLFLALAVMVIAHPTRSGPAWSSRGLNPSVCSMKFVGQYRSAVDRLKPDKGFNAFLNALSAKEAKNFKDDLRG</sequence>
<protein>
    <submittedName>
        <fullName evidence="1">Uncharacterized protein</fullName>
    </submittedName>
</protein>
<dbReference type="EMBL" id="BGZK01000238">
    <property type="protein sequence ID" value="GBP30888.1"/>
    <property type="molecule type" value="Genomic_DNA"/>
</dbReference>
<evidence type="ECO:0000313" key="2">
    <source>
        <dbReference type="Proteomes" id="UP000299102"/>
    </source>
</evidence>